<evidence type="ECO:0000313" key="8">
    <source>
        <dbReference type="Proteomes" id="UP000501534"/>
    </source>
</evidence>
<dbReference type="PROSITE" id="PS51184">
    <property type="entry name" value="JMJC"/>
    <property type="match status" value="1"/>
</dbReference>
<keyword evidence="8" id="KW-1185">Reference proteome</keyword>
<dbReference type="Proteomes" id="UP000501534">
    <property type="component" value="Chromosome"/>
</dbReference>
<keyword evidence="4 7" id="KW-0560">Oxidoreductase</keyword>
<dbReference type="SUPFAM" id="SSF51197">
    <property type="entry name" value="Clavaminate synthase-like"/>
    <property type="match status" value="1"/>
</dbReference>
<evidence type="ECO:0000313" key="7">
    <source>
        <dbReference type="EMBL" id="QJR10212.1"/>
    </source>
</evidence>
<keyword evidence="7" id="KW-0689">Ribosomal protein</keyword>
<reference evidence="7 8" key="1">
    <citation type="submission" date="2020-04" db="EMBL/GenBank/DDBJ databases">
        <title>Usitatibacter rugosus gen. nov., sp. nov. and Usitatibacter palustris sp. nov., novel members of Usitatibacteraceae fam. nov. within the order Nitrosomonadales isolated from soil.</title>
        <authorList>
            <person name="Huber K.J."/>
            <person name="Neumann-Schaal M."/>
            <person name="Geppert A."/>
            <person name="Luckner M."/>
            <person name="Wanner G."/>
            <person name="Overmann J."/>
        </authorList>
    </citation>
    <scope>NUCLEOTIDE SEQUENCE [LARGE SCALE GENOMIC DNA]</scope>
    <source>
        <strain evidence="7 8">0125_3</strain>
    </source>
</reference>
<keyword evidence="3" id="KW-0223">Dioxygenase</keyword>
<dbReference type="InterPro" id="IPR046799">
    <property type="entry name" value="ROXA-like_wH"/>
</dbReference>
<dbReference type="InterPro" id="IPR039994">
    <property type="entry name" value="NO66-like"/>
</dbReference>
<comment type="cofactor">
    <cofactor evidence="1">
        <name>Fe(2+)</name>
        <dbReference type="ChEBI" id="CHEBI:29033"/>
    </cofactor>
</comment>
<dbReference type="EMBL" id="CP053069">
    <property type="protein sequence ID" value="QJR10212.1"/>
    <property type="molecule type" value="Genomic_DNA"/>
</dbReference>
<organism evidence="7 8">
    <name type="scientific">Usitatibacter rugosus</name>
    <dbReference type="NCBI Taxonomy" id="2732067"/>
    <lineage>
        <taxon>Bacteria</taxon>
        <taxon>Pseudomonadati</taxon>
        <taxon>Pseudomonadota</taxon>
        <taxon>Betaproteobacteria</taxon>
        <taxon>Nitrosomonadales</taxon>
        <taxon>Usitatibacteraceae</taxon>
        <taxon>Usitatibacter</taxon>
    </lineage>
</organism>
<dbReference type="KEGG" id="uru:DSM104443_01266"/>
<dbReference type="Pfam" id="PF20514">
    <property type="entry name" value="WHD_ROXA"/>
    <property type="match status" value="1"/>
</dbReference>
<keyword evidence="2" id="KW-0479">Metal-binding</keyword>
<feature type="domain" description="JmjC" evidence="6">
    <location>
        <begin position="99"/>
        <end position="225"/>
    </location>
</feature>
<keyword evidence="5" id="KW-0408">Iron</keyword>
<dbReference type="Pfam" id="PF08007">
    <property type="entry name" value="JmjC_2"/>
    <property type="match status" value="1"/>
</dbReference>
<evidence type="ECO:0000256" key="5">
    <source>
        <dbReference type="ARBA" id="ARBA00023004"/>
    </source>
</evidence>
<evidence type="ECO:0000256" key="4">
    <source>
        <dbReference type="ARBA" id="ARBA00023002"/>
    </source>
</evidence>
<dbReference type="PANTHER" id="PTHR13096:SF8">
    <property type="entry name" value="RIBOSOMAL OXYGENASE 1"/>
    <property type="match status" value="1"/>
</dbReference>
<name>A0A6M4GSZ7_9PROT</name>
<dbReference type="AlphaFoldDB" id="A0A6M4GSZ7"/>
<dbReference type="EC" id="1.14.11.47" evidence="7"/>
<gene>
    <name evidence="7" type="primary">roxA</name>
    <name evidence="7" type="ORF">DSM104443_01266</name>
</gene>
<dbReference type="GO" id="GO:0046872">
    <property type="term" value="F:metal ion binding"/>
    <property type="evidence" value="ECO:0007669"/>
    <property type="project" value="UniProtKB-KW"/>
</dbReference>
<evidence type="ECO:0000256" key="2">
    <source>
        <dbReference type="ARBA" id="ARBA00022723"/>
    </source>
</evidence>
<dbReference type="RefSeq" id="WP_171090559.1">
    <property type="nucleotide sequence ID" value="NZ_CP053069.1"/>
</dbReference>
<dbReference type="Gene3D" id="3.40.366.30">
    <property type="entry name" value="50S ribosomal protein L16 arginine hydroxylase, Chain A, Domain 2"/>
    <property type="match status" value="1"/>
</dbReference>
<dbReference type="GO" id="GO:0005840">
    <property type="term" value="C:ribosome"/>
    <property type="evidence" value="ECO:0007669"/>
    <property type="project" value="UniProtKB-KW"/>
</dbReference>
<keyword evidence="7" id="KW-0687">Ribonucleoprotein</keyword>
<dbReference type="SMART" id="SM00558">
    <property type="entry name" value="JmjC"/>
    <property type="match status" value="1"/>
</dbReference>
<dbReference type="InterPro" id="IPR003347">
    <property type="entry name" value="JmjC_dom"/>
</dbReference>
<dbReference type="PANTHER" id="PTHR13096">
    <property type="entry name" value="MINA53 MYC INDUCED NUCLEAR ANTIGEN"/>
    <property type="match status" value="1"/>
</dbReference>
<proteinExistence type="predicted"/>
<protein>
    <submittedName>
        <fullName evidence="7">50S ribosomal protein L16 3-hydroxylase</fullName>
        <ecNumber evidence="7">1.14.11.47</ecNumber>
    </submittedName>
</protein>
<dbReference type="GO" id="GO:0016706">
    <property type="term" value="F:2-oxoglutarate-dependent dioxygenase activity"/>
    <property type="evidence" value="ECO:0007669"/>
    <property type="project" value="TreeGrafter"/>
</dbReference>
<evidence type="ECO:0000256" key="1">
    <source>
        <dbReference type="ARBA" id="ARBA00001954"/>
    </source>
</evidence>
<dbReference type="Gene3D" id="2.60.120.650">
    <property type="entry name" value="Cupin"/>
    <property type="match status" value="1"/>
</dbReference>
<sequence>MQAVKHGFLGGLDARAFLARHWQKKPLLIRGAFPSFADPLTPREVLRLAGDPDASARLVQHRGKTWTLEHGPFSARALARLPKRDWTVLVQDTNHFSAAAASLLERFDFIPHARVDDLMVSYAVPGGTVGPHVDSYDVFLLQGHGRRRWQVSTRKDVRFVPGLPLKILQRFEAESEWELGPGDMLYLPPGVAHHGVATTECLTWSIGFRAPSDRELVGGFLDFLHDRLAPTGHYADPRAQAPRHAGEVPGEMVHHASKALRGIRWTQRDVAEFAGRFLSEPKAHVVFDPPEKPLSPSRFQARASRAGLVLDRRSRFFFSGRMFFMNGEALAAGGGARELRALADARALPGPVKAGAAFWRLAHGWYVQGFLHPGGGSAR</sequence>
<evidence type="ECO:0000259" key="6">
    <source>
        <dbReference type="PROSITE" id="PS51184"/>
    </source>
</evidence>
<accession>A0A6M4GSZ7</accession>
<evidence type="ECO:0000256" key="3">
    <source>
        <dbReference type="ARBA" id="ARBA00022964"/>
    </source>
</evidence>